<dbReference type="AlphaFoldDB" id="A0AAU7C7M0"/>
<organism evidence="1">
    <name type="scientific">Singulisphaera sp. Ch08</name>
    <dbReference type="NCBI Taxonomy" id="3120278"/>
    <lineage>
        <taxon>Bacteria</taxon>
        <taxon>Pseudomonadati</taxon>
        <taxon>Planctomycetota</taxon>
        <taxon>Planctomycetia</taxon>
        <taxon>Isosphaerales</taxon>
        <taxon>Isosphaeraceae</taxon>
        <taxon>Singulisphaera</taxon>
    </lineage>
</organism>
<dbReference type="RefSeq" id="WP_406693944.1">
    <property type="nucleotide sequence ID" value="NZ_CP155447.1"/>
</dbReference>
<evidence type="ECO:0000313" key="1">
    <source>
        <dbReference type="EMBL" id="XBH01251.1"/>
    </source>
</evidence>
<protein>
    <submittedName>
        <fullName evidence="1">Uncharacterized protein</fullName>
    </submittedName>
</protein>
<name>A0AAU7C7M0_9BACT</name>
<proteinExistence type="predicted"/>
<gene>
    <name evidence="1" type="ORF">V5E97_23175</name>
</gene>
<dbReference type="EMBL" id="CP155447">
    <property type="protein sequence ID" value="XBH01251.1"/>
    <property type="molecule type" value="Genomic_DNA"/>
</dbReference>
<sequence>MFDVEDALIATAGKAFRLTRFYSEVYGAEPADVSEIPYVSVSDYHRAAGLLDCVVDREAMIGILPPYFKDASRFPFTVPEDEAELVLRQRRIVRALKDLGVDFGASPRFLIVTDGRRGPFACEFAKGIYWEGFQASVSYLSGAGDDLRGDVAIHDPDYVVLTSRRHLRHSLERPRHTVMLVEHCGDRPIDDLEYPSLLYADEVDLIGSRAVGRPWYDYDAEQLLIEVAPASLLSHVSKLQFTCFPLVRYGLGQRVPTADAPKREAS</sequence>
<reference evidence="1" key="1">
    <citation type="submission" date="2024-05" db="EMBL/GenBank/DDBJ databases">
        <title>Planctomycetes of the genus Singulisphaera possess chitinolytic capabilities.</title>
        <authorList>
            <person name="Ivanova A."/>
        </authorList>
    </citation>
    <scope>NUCLEOTIDE SEQUENCE</scope>
    <source>
        <strain evidence="1">Ch08T</strain>
    </source>
</reference>
<accession>A0AAU7C7M0</accession>